<evidence type="ECO:0000256" key="2">
    <source>
        <dbReference type="ARBA" id="ARBA00022840"/>
    </source>
</evidence>
<dbReference type="EMBL" id="CP069127">
    <property type="protein sequence ID" value="QRG67833.1"/>
    <property type="molecule type" value="Genomic_DNA"/>
</dbReference>
<dbReference type="RefSeq" id="WP_203354872.1">
    <property type="nucleotide sequence ID" value="NZ_CP069127.1"/>
</dbReference>
<reference evidence="4 5" key="1">
    <citation type="submission" date="2021-01" db="EMBL/GenBank/DDBJ databases">
        <title>Identification of strong promoters based on the transcriptome of Brevibacillus choshinensis.</title>
        <authorList>
            <person name="Yao D."/>
            <person name="Zhang K."/>
            <person name="Wu J."/>
        </authorList>
    </citation>
    <scope>NUCLEOTIDE SEQUENCE [LARGE SCALE GENOMIC DNA]</scope>
    <source>
        <strain evidence="4 5">HPD31-SP3</strain>
    </source>
</reference>
<keyword evidence="5" id="KW-1185">Reference proteome</keyword>
<protein>
    <submittedName>
        <fullName evidence="4">AAA family ATPase</fullName>
    </submittedName>
</protein>
<keyword evidence="2" id="KW-0067">ATP-binding</keyword>
<dbReference type="Gene3D" id="3.40.50.2300">
    <property type="match status" value="1"/>
</dbReference>
<gene>
    <name evidence="4" type="ORF">JNE38_00980</name>
</gene>
<feature type="domain" description="AAA" evidence="3">
    <location>
        <begin position="179"/>
        <end position="375"/>
    </location>
</feature>
<dbReference type="SUPFAM" id="SSF52172">
    <property type="entry name" value="CheY-like"/>
    <property type="match status" value="1"/>
</dbReference>
<organism evidence="4 5">
    <name type="scientific">Brevibacillus choshinensis</name>
    <dbReference type="NCBI Taxonomy" id="54911"/>
    <lineage>
        <taxon>Bacteria</taxon>
        <taxon>Bacillati</taxon>
        <taxon>Bacillota</taxon>
        <taxon>Bacilli</taxon>
        <taxon>Bacillales</taxon>
        <taxon>Paenibacillaceae</taxon>
        <taxon>Brevibacillus</taxon>
    </lineage>
</organism>
<proteinExistence type="predicted"/>
<dbReference type="Gene3D" id="3.40.50.300">
    <property type="entry name" value="P-loop containing nucleotide triphosphate hydrolases"/>
    <property type="match status" value="1"/>
</dbReference>
<name>A0ABX7FNM7_BRECH</name>
<evidence type="ECO:0000256" key="1">
    <source>
        <dbReference type="ARBA" id="ARBA00022741"/>
    </source>
</evidence>
<dbReference type="PANTHER" id="PTHR43384:SF6">
    <property type="entry name" value="SEPTUM SITE-DETERMINING PROTEIN MIND HOMOLOG, CHLOROPLASTIC"/>
    <property type="match status" value="1"/>
</dbReference>
<dbReference type="PANTHER" id="PTHR43384">
    <property type="entry name" value="SEPTUM SITE-DETERMINING PROTEIN MIND HOMOLOG, CHLOROPLASTIC-RELATED"/>
    <property type="match status" value="1"/>
</dbReference>
<dbReference type="SUPFAM" id="SSF52540">
    <property type="entry name" value="P-loop containing nucleoside triphosphate hydrolases"/>
    <property type="match status" value="1"/>
</dbReference>
<dbReference type="InterPro" id="IPR025669">
    <property type="entry name" value="AAA_dom"/>
</dbReference>
<sequence>MKKNLLIVDDDIQSVNVLRQQLATSQWLAIGGHATKVEEAWKMLQSIRPDMVLLGGIKETERGVLCQQFRLAHPHLSFIAACTSQELIWEPFFRNLGIWVVAKPIQPGQLEALAMISPNVGATAAAAPLTVQPDGMVSLLSAPSHFPSSVSESPVQPEYHAPPVIQPSSFPTSQKAKHLITVYGPKGGVGKTFISRELAIFFSMQKIEGRSLRVLAVDFNLDLGTFATTLNLPRSPNIYSWVQEIDNQLQAMAKGQGKDPLLVRNEEWQEYASSITLSPHDISKYIVSHTETGLDVLTSPRDIRHSFEIRDYHLYLILETLKHSHYDVILVDTAPDTTDATIQALFFAEQVVMVGNPVVDSIENIQRLLKLLREAEYPETRIQVCMNRLQRKEMFTLDEIRAYFQLHPSKKIFSIPDDAQVKKSINSGIPVMLHPGRSSAKEAIETLGKALLPVDSDKALPKAQSKGKERPALFRWLWG</sequence>
<dbReference type="InterPro" id="IPR050625">
    <property type="entry name" value="ParA/MinD_ATPase"/>
</dbReference>
<dbReference type="Proteomes" id="UP000596248">
    <property type="component" value="Chromosome"/>
</dbReference>
<dbReference type="InterPro" id="IPR027417">
    <property type="entry name" value="P-loop_NTPase"/>
</dbReference>
<dbReference type="Pfam" id="PF13614">
    <property type="entry name" value="AAA_31"/>
    <property type="match status" value="1"/>
</dbReference>
<evidence type="ECO:0000313" key="4">
    <source>
        <dbReference type="EMBL" id="QRG67833.1"/>
    </source>
</evidence>
<evidence type="ECO:0000259" key="3">
    <source>
        <dbReference type="Pfam" id="PF13614"/>
    </source>
</evidence>
<evidence type="ECO:0000313" key="5">
    <source>
        <dbReference type="Proteomes" id="UP000596248"/>
    </source>
</evidence>
<keyword evidence="1" id="KW-0547">Nucleotide-binding</keyword>
<dbReference type="InterPro" id="IPR011006">
    <property type="entry name" value="CheY-like_superfamily"/>
</dbReference>
<accession>A0ABX7FNM7</accession>